<feature type="domain" description="N-acetyltransferase" evidence="3">
    <location>
        <begin position="144"/>
        <end position="229"/>
    </location>
</feature>
<dbReference type="InterPro" id="IPR000254">
    <property type="entry name" value="CBD"/>
</dbReference>
<proteinExistence type="predicted"/>
<protein>
    <recommendedName>
        <fullName evidence="6">CBM1 domain-containing protein</fullName>
    </recommendedName>
</protein>
<dbReference type="Gene3D" id="3.40.630.30">
    <property type="match status" value="1"/>
</dbReference>
<dbReference type="EMBL" id="WUBL01000033">
    <property type="protein sequence ID" value="KAF2969656.1"/>
    <property type="molecule type" value="Genomic_DNA"/>
</dbReference>
<dbReference type="PROSITE" id="PS00562">
    <property type="entry name" value="CBM1_1"/>
    <property type="match status" value="1"/>
</dbReference>
<reference evidence="4 5" key="1">
    <citation type="submission" date="2019-12" db="EMBL/GenBank/DDBJ databases">
        <title>Draft genome sequence of the ascomycete Xylaria multiplex DSM 110363.</title>
        <authorList>
            <person name="Buettner E."/>
            <person name="Kellner H."/>
        </authorList>
    </citation>
    <scope>NUCLEOTIDE SEQUENCE [LARGE SCALE GENOMIC DNA]</scope>
    <source>
        <strain evidence="4 5">DSM 110363</strain>
    </source>
</reference>
<dbReference type="SMART" id="SM00236">
    <property type="entry name" value="fCBD"/>
    <property type="match status" value="1"/>
</dbReference>
<dbReference type="InParanoid" id="A0A7C8N6M5"/>
<dbReference type="Pfam" id="PF00734">
    <property type="entry name" value="CBM_1"/>
    <property type="match status" value="1"/>
</dbReference>
<evidence type="ECO:0000259" key="3">
    <source>
        <dbReference type="PROSITE" id="PS51186"/>
    </source>
</evidence>
<dbReference type="InterPro" id="IPR000182">
    <property type="entry name" value="GNAT_dom"/>
</dbReference>
<organism evidence="4 5">
    <name type="scientific">Xylaria multiplex</name>
    <dbReference type="NCBI Taxonomy" id="323545"/>
    <lineage>
        <taxon>Eukaryota</taxon>
        <taxon>Fungi</taxon>
        <taxon>Dikarya</taxon>
        <taxon>Ascomycota</taxon>
        <taxon>Pezizomycotina</taxon>
        <taxon>Sordariomycetes</taxon>
        <taxon>Xylariomycetidae</taxon>
        <taxon>Xylariales</taxon>
        <taxon>Xylariaceae</taxon>
        <taxon>Xylaria</taxon>
    </lineage>
</organism>
<evidence type="ECO:0000256" key="1">
    <source>
        <dbReference type="ARBA" id="ARBA00022729"/>
    </source>
</evidence>
<dbReference type="GO" id="GO:0005975">
    <property type="term" value="P:carbohydrate metabolic process"/>
    <property type="evidence" value="ECO:0007669"/>
    <property type="project" value="InterPro"/>
</dbReference>
<comment type="caution">
    <text evidence="4">The sequence shown here is derived from an EMBL/GenBank/DDBJ whole genome shotgun (WGS) entry which is preliminary data.</text>
</comment>
<evidence type="ECO:0000259" key="2">
    <source>
        <dbReference type="PROSITE" id="PS51164"/>
    </source>
</evidence>
<gene>
    <name evidence="4" type="ORF">GQX73_g3948</name>
</gene>
<name>A0A7C8N6M5_9PEZI</name>
<dbReference type="InterPro" id="IPR052523">
    <property type="entry name" value="Trichothecene_AcTrans"/>
</dbReference>
<sequence>MTTSSGETTPVPQPGLITQGGKNYIPHAVPVLTSAFRNDPVFNYFMGALSAEERKEYLPLFLKTLLKASVLNEGVILEVSSWGCCAVMLPPGKKPDNPRTLFQAGLPGAVMRLKPTGIKRIMVEHATAVKHAKKKAFTPKEMSKYWYLFIIGTDPSRQRQGLGGILLEHMKAHARNHGRPLWLEASNNNARGLYAKHGFKEVEEIILGAGLVGPDGLAKNEGEGVKTWDIRFWDAVLHKGFKVAVTNVDLAAVYLFGGGAIAQQQAWGQCGGINWGGPYTCVSGYICSVLNDYYSQCIPGTATTSSVSSTTTATSTTTRASTTLSTVTTTTGTATTTTAGSGTYPTTLQSGFYWVRAVASPNFHSYLQAAPTATPSPGPGDAYLRSEKNAGQFNIIDEQLVYNPGSSTGKTLYMWVEDPTDKAQRTLQTWFNTTENPYGAFAFQGDTLTWTVADISRPNAAAWLVCGDTGQLYINTGAYAYNTPSGCADQTIHSYGGSTADA</sequence>
<keyword evidence="1" id="KW-0732">Signal</keyword>
<dbReference type="PANTHER" id="PTHR42791">
    <property type="entry name" value="GNAT FAMILY ACETYLTRANSFERASE"/>
    <property type="match status" value="1"/>
</dbReference>
<dbReference type="InterPro" id="IPR035971">
    <property type="entry name" value="CBD_sf"/>
</dbReference>
<dbReference type="PROSITE" id="PS51186">
    <property type="entry name" value="GNAT"/>
    <property type="match status" value="1"/>
</dbReference>
<dbReference type="Pfam" id="PF00583">
    <property type="entry name" value="Acetyltransf_1"/>
    <property type="match status" value="1"/>
</dbReference>
<keyword evidence="5" id="KW-1185">Reference proteome</keyword>
<dbReference type="SUPFAM" id="SSF57180">
    <property type="entry name" value="Cellulose-binding domain"/>
    <property type="match status" value="1"/>
</dbReference>
<dbReference type="OrthoDB" id="544277at2759"/>
<evidence type="ECO:0000313" key="5">
    <source>
        <dbReference type="Proteomes" id="UP000481858"/>
    </source>
</evidence>
<evidence type="ECO:0008006" key="6">
    <source>
        <dbReference type="Google" id="ProtNLM"/>
    </source>
</evidence>
<dbReference type="PANTHER" id="PTHR42791:SF1">
    <property type="entry name" value="N-ACETYLTRANSFERASE DOMAIN-CONTAINING PROTEIN"/>
    <property type="match status" value="1"/>
</dbReference>
<accession>A0A7C8N6M5</accession>
<dbReference type="InterPro" id="IPR016181">
    <property type="entry name" value="Acyl_CoA_acyltransferase"/>
</dbReference>
<evidence type="ECO:0000313" key="4">
    <source>
        <dbReference type="EMBL" id="KAF2969656.1"/>
    </source>
</evidence>
<dbReference type="SUPFAM" id="SSF55729">
    <property type="entry name" value="Acyl-CoA N-acyltransferases (Nat)"/>
    <property type="match status" value="1"/>
</dbReference>
<dbReference type="CDD" id="cd04301">
    <property type="entry name" value="NAT_SF"/>
    <property type="match status" value="1"/>
</dbReference>
<dbReference type="AlphaFoldDB" id="A0A7C8N6M5"/>
<dbReference type="Proteomes" id="UP000481858">
    <property type="component" value="Unassembled WGS sequence"/>
</dbReference>
<dbReference type="PROSITE" id="PS51164">
    <property type="entry name" value="CBM1_2"/>
    <property type="match status" value="1"/>
</dbReference>
<dbReference type="GO" id="GO:0030248">
    <property type="term" value="F:cellulose binding"/>
    <property type="evidence" value="ECO:0007669"/>
    <property type="project" value="InterPro"/>
</dbReference>
<dbReference type="GO" id="GO:0016747">
    <property type="term" value="F:acyltransferase activity, transferring groups other than amino-acyl groups"/>
    <property type="evidence" value="ECO:0007669"/>
    <property type="project" value="InterPro"/>
</dbReference>
<feature type="domain" description="CBM1" evidence="2">
    <location>
        <begin position="262"/>
        <end position="298"/>
    </location>
</feature>
<dbReference type="GO" id="GO:0005576">
    <property type="term" value="C:extracellular region"/>
    <property type="evidence" value="ECO:0007669"/>
    <property type="project" value="InterPro"/>
</dbReference>